<keyword evidence="2" id="KW-0732">Signal</keyword>
<evidence type="ECO:0000256" key="1">
    <source>
        <dbReference type="SAM" id="MobiDB-lite"/>
    </source>
</evidence>
<evidence type="ECO:0000313" key="4">
    <source>
        <dbReference type="Proteomes" id="UP000658131"/>
    </source>
</evidence>
<proteinExistence type="predicted"/>
<feature type="compositionally biased region" description="Gly residues" evidence="1">
    <location>
        <begin position="317"/>
        <end position="331"/>
    </location>
</feature>
<keyword evidence="4" id="KW-1185">Reference proteome</keyword>
<protein>
    <submittedName>
        <fullName evidence="3">Uncharacterized protein</fullName>
    </submittedName>
</protein>
<evidence type="ECO:0000313" key="3">
    <source>
        <dbReference type="EMBL" id="MBC8574826.1"/>
    </source>
</evidence>
<accession>A0ABR7NEI6</accession>
<dbReference type="EMBL" id="JACRTB010000001">
    <property type="protein sequence ID" value="MBC8574826.1"/>
    <property type="molecule type" value="Genomic_DNA"/>
</dbReference>
<dbReference type="RefSeq" id="WP_262398523.1">
    <property type="nucleotide sequence ID" value="NZ_JACRTB010000001.1"/>
</dbReference>
<feature type="signal peptide" evidence="2">
    <location>
        <begin position="1"/>
        <end position="23"/>
    </location>
</feature>
<sequence>MKRTVSILLAAVMTAGMAAQSFAQGEKDNRIVLSADTNSGISLEGGLLTPGEKYRFPVSVSIDGGEPQPLNPDVMEDYSFKLSNTGEGDSLVDFNLSKSGDRYYIAAEVKAGWPTAKTEEEYSIKMVNKSNRKDFVTLTVSFETGYELVSDEFVSGLDAEDEIEVDNGAPVFDAEQLERIAKRNQYKKVTFTDGDWRFTVSINDMKAVNLVHNQNAVKEIVTKYEDHSFEFLTFPSGPQFRTNGVMELDVSAYADDFNDQFFVYRYLNGKLTEIPAQYHDAEELLTFTTDTLGRFIITDKEITDTVVFTPAGQAGSAGGAGSGSPAAGGGVLINPSTGSAA</sequence>
<organism evidence="3 4">
    <name type="scientific">Yanshouia hominis</name>
    <dbReference type="NCBI Taxonomy" id="2763673"/>
    <lineage>
        <taxon>Bacteria</taxon>
        <taxon>Bacillati</taxon>
        <taxon>Bacillota</taxon>
        <taxon>Clostridia</taxon>
        <taxon>Eubacteriales</taxon>
        <taxon>Oscillospiraceae</taxon>
        <taxon>Yanshouia</taxon>
    </lineage>
</organism>
<name>A0ABR7NEI6_9FIRM</name>
<feature type="region of interest" description="Disordered" evidence="1">
    <location>
        <begin position="317"/>
        <end position="341"/>
    </location>
</feature>
<gene>
    <name evidence="3" type="ORF">H8717_00155</name>
</gene>
<dbReference type="Proteomes" id="UP000658131">
    <property type="component" value="Unassembled WGS sequence"/>
</dbReference>
<feature type="chain" id="PRO_5046697202" evidence="2">
    <location>
        <begin position="24"/>
        <end position="341"/>
    </location>
</feature>
<comment type="caution">
    <text evidence="3">The sequence shown here is derived from an EMBL/GenBank/DDBJ whole genome shotgun (WGS) entry which is preliminary data.</text>
</comment>
<reference evidence="3 4" key="1">
    <citation type="submission" date="2020-08" db="EMBL/GenBank/DDBJ databases">
        <title>Genome public.</title>
        <authorList>
            <person name="Liu C."/>
            <person name="Sun Q."/>
        </authorList>
    </citation>
    <scope>NUCLEOTIDE SEQUENCE [LARGE SCALE GENOMIC DNA]</scope>
    <source>
        <strain evidence="3 4">BX1</strain>
    </source>
</reference>
<evidence type="ECO:0000256" key="2">
    <source>
        <dbReference type="SAM" id="SignalP"/>
    </source>
</evidence>